<dbReference type="Proteomes" id="UP000053257">
    <property type="component" value="Unassembled WGS sequence"/>
</dbReference>
<evidence type="ECO:0000313" key="8">
    <source>
        <dbReference type="Proteomes" id="UP000053257"/>
    </source>
</evidence>
<dbReference type="OrthoDB" id="537444at2759"/>
<gene>
    <name evidence="7" type="ORF">PHLGIDRAFT_111879</name>
</gene>
<dbReference type="Pfam" id="PF00364">
    <property type="entry name" value="Biotin_lipoyl"/>
    <property type="match status" value="1"/>
</dbReference>
<organism evidence="7 8">
    <name type="scientific">Phlebiopsis gigantea (strain 11061_1 CR5-6)</name>
    <name type="common">White-rot fungus</name>
    <name type="synonym">Peniophora gigantea</name>
    <dbReference type="NCBI Taxonomy" id="745531"/>
    <lineage>
        <taxon>Eukaryota</taxon>
        <taxon>Fungi</taxon>
        <taxon>Dikarya</taxon>
        <taxon>Basidiomycota</taxon>
        <taxon>Agaricomycotina</taxon>
        <taxon>Agaricomycetes</taxon>
        <taxon>Polyporales</taxon>
        <taxon>Phanerochaetaceae</taxon>
        <taxon>Phlebiopsis</taxon>
    </lineage>
</organism>
<accession>A0A0C3NDL6</accession>
<feature type="compositionally biased region" description="Low complexity" evidence="4">
    <location>
        <begin position="93"/>
        <end position="123"/>
    </location>
</feature>
<proteinExistence type="inferred from homology"/>
<dbReference type="EMBL" id="KN840662">
    <property type="protein sequence ID" value="KIP02644.1"/>
    <property type="molecule type" value="Genomic_DNA"/>
</dbReference>
<dbReference type="PANTHER" id="PTHR23151">
    <property type="entry name" value="DIHYDROLIPOAMIDE ACETYL/SUCCINYL-TRANSFERASE-RELATED"/>
    <property type="match status" value="1"/>
</dbReference>
<dbReference type="InterPro" id="IPR045257">
    <property type="entry name" value="E2/Pdx1"/>
</dbReference>
<dbReference type="FunFam" id="2.40.50.100:FF:000010">
    <property type="entry name" value="Acetyltransferase component of pyruvate dehydrogenase complex"/>
    <property type="match status" value="1"/>
</dbReference>
<dbReference type="SUPFAM" id="SSF47005">
    <property type="entry name" value="Peripheral subunit-binding domain of 2-oxo acid dehydrogenase complex"/>
    <property type="match status" value="1"/>
</dbReference>
<dbReference type="InterPro" id="IPR003016">
    <property type="entry name" value="2-oxoA_DH_lipoyl-BS"/>
</dbReference>
<dbReference type="GO" id="GO:0006086">
    <property type="term" value="P:pyruvate decarboxylation to acetyl-CoA"/>
    <property type="evidence" value="ECO:0007669"/>
    <property type="project" value="InterPro"/>
</dbReference>
<comment type="similarity">
    <text evidence="1">Belongs to the 2-oxoacid dehydrogenase family.</text>
</comment>
<dbReference type="Gene3D" id="4.10.320.10">
    <property type="entry name" value="E3-binding domain"/>
    <property type="match status" value="1"/>
</dbReference>
<dbReference type="PROSITE" id="PS50968">
    <property type="entry name" value="BIOTINYL_LIPOYL"/>
    <property type="match status" value="1"/>
</dbReference>
<evidence type="ECO:0000259" key="5">
    <source>
        <dbReference type="PROSITE" id="PS50968"/>
    </source>
</evidence>
<evidence type="ECO:0000256" key="2">
    <source>
        <dbReference type="ARBA" id="ARBA00022823"/>
    </source>
</evidence>
<feature type="domain" description="Peripheral subunit-binding (PSBD)" evidence="6">
    <location>
        <begin position="139"/>
        <end position="177"/>
    </location>
</feature>
<dbReference type="Gene3D" id="2.40.50.100">
    <property type="match status" value="1"/>
</dbReference>
<dbReference type="GO" id="GO:0045254">
    <property type="term" value="C:pyruvate dehydrogenase complex"/>
    <property type="evidence" value="ECO:0007669"/>
    <property type="project" value="InterPro"/>
</dbReference>
<dbReference type="PROSITE" id="PS00189">
    <property type="entry name" value="LIPOYL"/>
    <property type="match status" value="1"/>
</dbReference>
<dbReference type="STRING" id="745531.A0A0C3NDL6"/>
<reference evidence="7 8" key="1">
    <citation type="journal article" date="2014" name="PLoS Genet.">
        <title>Analysis of the Phlebiopsis gigantea genome, transcriptome and secretome provides insight into its pioneer colonization strategies of wood.</title>
        <authorList>
            <person name="Hori C."/>
            <person name="Ishida T."/>
            <person name="Igarashi K."/>
            <person name="Samejima M."/>
            <person name="Suzuki H."/>
            <person name="Master E."/>
            <person name="Ferreira P."/>
            <person name="Ruiz-Duenas F.J."/>
            <person name="Held B."/>
            <person name="Canessa P."/>
            <person name="Larrondo L.F."/>
            <person name="Schmoll M."/>
            <person name="Druzhinina I.S."/>
            <person name="Kubicek C.P."/>
            <person name="Gaskell J.A."/>
            <person name="Kersten P."/>
            <person name="St John F."/>
            <person name="Glasner J."/>
            <person name="Sabat G."/>
            <person name="Splinter BonDurant S."/>
            <person name="Syed K."/>
            <person name="Yadav J."/>
            <person name="Mgbeahuruike A.C."/>
            <person name="Kovalchuk A."/>
            <person name="Asiegbu F.O."/>
            <person name="Lackner G."/>
            <person name="Hoffmeister D."/>
            <person name="Rencoret J."/>
            <person name="Gutierrez A."/>
            <person name="Sun H."/>
            <person name="Lindquist E."/>
            <person name="Barry K."/>
            <person name="Riley R."/>
            <person name="Grigoriev I.V."/>
            <person name="Henrissat B."/>
            <person name="Kues U."/>
            <person name="Berka R.M."/>
            <person name="Martinez A.T."/>
            <person name="Covert S.F."/>
            <person name="Blanchette R.A."/>
            <person name="Cullen D."/>
        </authorList>
    </citation>
    <scope>NUCLEOTIDE SEQUENCE [LARGE SCALE GENOMIC DNA]</scope>
    <source>
        <strain evidence="7 8">11061_1 CR5-6</strain>
    </source>
</reference>
<dbReference type="CDD" id="cd06849">
    <property type="entry name" value="lipoyl_domain"/>
    <property type="match status" value="1"/>
</dbReference>
<feature type="region of interest" description="Disordered" evidence="4">
    <location>
        <begin position="1"/>
        <end position="21"/>
    </location>
</feature>
<dbReference type="InterPro" id="IPR011053">
    <property type="entry name" value="Single_hybrid_motif"/>
</dbReference>
<feature type="domain" description="Lipoyl-binding" evidence="5">
    <location>
        <begin position="1"/>
        <end position="72"/>
    </location>
</feature>
<keyword evidence="3" id="KW-0809">Transit peptide</keyword>
<keyword evidence="2" id="KW-0450">Lipoyl</keyword>
<dbReference type="HOGENOM" id="CLU_035825_0_0_1"/>
<evidence type="ECO:0000313" key="7">
    <source>
        <dbReference type="EMBL" id="KIP02644.1"/>
    </source>
</evidence>
<dbReference type="SUPFAM" id="SSF51230">
    <property type="entry name" value="Single hybrid motif"/>
    <property type="match status" value="1"/>
</dbReference>
<evidence type="ECO:0000256" key="3">
    <source>
        <dbReference type="ARBA" id="ARBA00022946"/>
    </source>
</evidence>
<dbReference type="GO" id="GO:0004742">
    <property type="term" value="F:dihydrolipoyllysine-residue acetyltransferase activity"/>
    <property type="evidence" value="ECO:0007669"/>
    <property type="project" value="TreeGrafter"/>
</dbReference>
<sequence length="285" mass="30034">MPAMSPTMTEGGISSWKKKEGETFAAGDVLLEIETDKATIDVEAQENGVVGKILAPDGTKNIPVGKLIALLAEEGDDIVNLEVPKDEEPSQSPPTESSSSASQSQSTSTPSPASHDSPAASSSVPESLHHHGEIKSSRTLFPSVLRILQDNGITDADQIKGTGIRGMVTKGDVLTFLGEASGPLGTWKEALEKDEEKMKSEKSGVKKAAAPPPPLDGPALRRLIVSNMLEASQKAYRPIAGPVPDFDDIIADYYPTAPKVSAPPAPVVPSKNETKKASDPFQGLY</sequence>
<dbReference type="InterPro" id="IPR004167">
    <property type="entry name" value="PSBD"/>
</dbReference>
<protein>
    <recommendedName>
        <fullName evidence="9">Lipoyl-binding domain-containing protein</fullName>
    </recommendedName>
</protein>
<dbReference type="AlphaFoldDB" id="A0A0C3NDL6"/>
<dbReference type="Pfam" id="PF02817">
    <property type="entry name" value="E3_binding"/>
    <property type="match status" value="1"/>
</dbReference>
<feature type="region of interest" description="Disordered" evidence="4">
    <location>
        <begin position="79"/>
        <end position="135"/>
    </location>
</feature>
<feature type="region of interest" description="Disordered" evidence="4">
    <location>
        <begin position="261"/>
        <end position="285"/>
    </location>
</feature>
<evidence type="ECO:0008006" key="9">
    <source>
        <dbReference type="Google" id="ProtNLM"/>
    </source>
</evidence>
<keyword evidence="8" id="KW-1185">Reference proteome</keyword>
<feature type="region of interest" description="Disordered" evidence="4">
    <location>
        <begin position="194"/>
        <end position="219"/>
    </location>
</feature>
<dbReference type="PANTHER" id="PTHR23151:SF82">
    <property type="entry name" value="PYRUVATE DEHYDROGENASE COMPLEX PROTEIN X COMPONENT, MITOCHONDRIAL"/>
    <property type="match status" value="1"/>
</dbReference>
<name>A0A0C3NDL6_PHLG1</name>
<feature type="compositionally biased region" description="Basic and acidic residues" evidence="4">
    <location>
        <begin position="194"/>
        <end position="204"/>
    </location>
</feature>
<dbReference type="PROSITE" id="PS51826">
    <property type="entry name" value="PSBD"/>
    <property type="match status" value="1"/>
</dbReference>
<dbReference type="InterPro" id="IPR000089">
    <property type="entry name" value="Biotin_lipoyl"/>
</dbReference>
<evidence type="ECO:0000256" key="4">
    <source>
        <dbReference type="SAM" id="MobiDB-lite"/>
    </source>
</evidence>
<dbReference type="InterPro" id="IPR036625">
    <property type="entry name" value="E3-bd_dom_sf"/>
</dbReference>
<evidence type="ECO:0000259" key="6">
    <source>
        <dbReference type="PROSITE" id="PS51826"/>
    </source>
</evidence>
<evidence type="ECO:0000256" key="1">
    <source>
        <dbReference type="ARBA" id="ARBA00007317"/>
    </source>
</evidence>